<reference evidence="3" key="1">
    <citation type="journal article" date="2019" name="Int. J. Syst. Evol. Microbiol.">
        <title>The Global Catalogue of Microorganisms (GCM) 10K type strain sequencing project: providing services to taxonomists for standard genome sequencing and annotation.</title>
        <authorList>
            <consortium name="The Broad Institute Genomics Platform"/>
            <consortium name="The Broad Institute Genome Sequencing Center for Infectious Disease"/>
            <person name="Wu L."/>
            <person name="Ma J."/>
        </authorList>
    </citation>
    <scope>NUCLEOTIDE SEQUENCE [LARGE SCALE GENOMIC DNA]</scope>
    <source>
        <strain evidence="3">CGMCC 1.12286</strain>
    </source>
</reference>
<name>A0ABW4JJ12_9BACL</name>
<accession>A0ABW4JJ12</accession>
<organism evidence="2 3">
    <name type="scientific">Alicyclobacillus fodiniaquatilis</name>
    <dbReference type="NCBI Taxonomy" id="1661150"/>
    <lineage>
        <taxon>Bacteria</taxon>
        <taxon>Bacillati</taxon>
        <taxon>Bacillota</taxon>
        <taxon>Bacilli</taxon>
        <taxon>Bacillales</taxon>
        <taxon>Alicyclobacillaceae</taxon>
        <taxon>Alicyclobacillus</taxon>
    </lineage>
</organism>
<evidence type="ECO:0000313" key="2">
    <source>
        <dbReference type="EMBL" id="MFD1675756.1"/>
    </source>
</evidence>
<comment type="caution">
    <text evidence="2">The sequence shown here is derived from an EMBL/GenBank/DDBJ whole genome shotgun (WGS) entry which is preliminary data.</text>
</comment>
<sequence>MKHEKSDTQITVSLDNAFNPYEDKTLTEMQPDAPFVDQREPFNDVIKHSDIIVGHQQNRTLSDFPRRIRPWVRVSAIMTLVFLAGGILWDIVRW</sequence>
<dbReference type="EMBL" id="JBHUCX010000035">
    <property type="protein sequence ID" value="MFD1675756.1"/>
    <property type="molecule type" value="Genomic_DNA"/>
</dbReference>
<protein>
    <submittedName>
        <fullName evidence="2">Uncharacterized protein</fullName>
    </submittedName>
</protein>
<dbReference type="Proteomes" id="UP001597079">
    <property type="component" value="Unassembled WGS sequence"/>
</dbReference>
<evidence type="ECO:0000313" key="3">
    <source>
        <dbReference type="Proteomes" id="UP001597079"/>
    </source>
</evidence>
<keyword evidence="1" id="KW-0472">Membrane</keyword>
<keyword evidence="1" id="KW-0812">Transmembrane</keyword>
<evidence type="ECO:0000256" key="1">
    <source>
        <dbReference type="SAM" id="Phobius"/>
    </source>
</evidence>
<keyword evidence="1" id="KW-1133">Transmembrane helix</keyword>
<gene>
    <name evidence="2" type="ORF">ACFSB2_13725</name>
</gene>
<proteinExistence type="predicted"/>
<keyword evidence="3" id="KW-1185">Reference proteome</keyword>
<feature type="transmembrane region" description="Helical" evidence="1">
    <location>
        <begin position="71"/>
        <end position="92"/>
    </location>
</feature>
<dbReference type="RefSeq" id="WP_377943638.1">
    <property type="nucleotide sequence ID" value="NZ_JBHUCX010000035.1"/>
</dbReference>